<keyword evidence="3" id="KW-0540">Nuclease</keyword>
<keyword evidence="4" id="KW-0255">Endonuclease</keyword>
<evidence type="ECO:0000256" key="4">
    <source>
        <dbReference type="ARBA" id="ARBA00022759"/>
    </source>
</evidence>
<dbReference type="PANTHER" id="PTHR33064">
    <property type="entry name" value="POL PROTEIN"/>
    <property type="match status" value="1"/>
</dbReference>
<dbReference type="PANTHER" id="PTHR33064:SF29">
    <property type="entry name" value="PEPTIDASE A2 DOMAIN-CONTAINING PROTEIN-RELATED"/>
    <property type="match status" value="1"/>
</dbReference>
<dbReference type="Gene3D" id="3.30.70.270">
    <property type="match status" value="2"/>
</dbReference>
<accession>A0A8X6Y3X4</accession>
<keyword evidence="2" id="KW-0548">Nucleotidyltransferase</keyword>
<dbReference type="Proteomes" id="UP000886998">
    <property type="component" value="Unassembled WGS sequence"/>
</dbReference>
<evidence type="ECO:0000256" key="1">
    <source>
        <dbReference type="ARBA" id="ARBA00012493"/>
    </source>
</evidence>
<feature type="domain" description="Reverse transcriptase/retrotransposon-derived protein RNase H-like" evidence="6">
    <location>
        <begin position="101"/>
        <end position="186"/>
    </location>
</feature>
<dbReference type="FunFam" id="3.30.70.270:FF:000020">
    <property type="entry name" value="Transposon Tf2-6 polyprotein-like Protein"/>
    <property type="match status" value="1"/>
</dbReference>
<dbReference type="InterPro" id="IPR051320">
    <property type="entry name" value="Viral_Replic_Matur_Polypro"/>
</dbReference>
<dbReference type="GO" id="GO:0003964">
    <property type="term" value="F:RNA-directed DNA polymerase activity"/>
    <property type="evidence" value="ECO:0007669"/>
    <property type="project" value="UniProtKB-KW"/>
</dbReference>
<evidence type="ECO:0000256" key="5">
    <source>
        <dbReference type="ARBA" id="ARBA00022918"/>
    </source>
</evidence>
<evidence type="ECO:0000256" key="3">
    <source>
        <dbReference type="ARBA" id="ARBA00022722"/>
    </source>
</evidence>
<evidence type="ECO:0000313" key="8">
    <source>
        <dbReference type="Proteomes" id="UP000886998"/>
    </source>
</evidence>
<dbReference type="AlphaFoldDB" id="A0A8X6Y3X4"/>
<organism evidence="7 8">
    <name type="scientific">Trichonephila inaurata madagascariensis</name>
    <dbReference type="NCBI Taxonomy" id="2747483"/>
    <lineage>
        <taxon>Eukaryota</taxon>
        <taxon>Metazoa</taxon>
        <taxon>Ecdysozoa</taxon>
        <taxon>Arthropoda</taxon>
        <taxon>Chelicerata</taxon>
        <taxon>Arachnida</taxon>
        <taxon>Araneae</taxon>
        <taxon>Araneomorphae</taxon>
        <taxon>Entelegynae</taxon>
        <taxon>Araneoidea</taxon>
        <taxon>Nephilidae</taxon>
        <taxon>Trichonephila</taxon>
        <taxon>Trichonephila inaurata</taxon>
    </lineage>
</organism>
<gene>
    <name evidence="7" type="primary">pol_877</name>
    <name evidence="7" type="ORF">TNIN_299151</name>
</gene>
<evidence type="ECO:0000259" key="6">
    <source>
        <dbReference type="Pfam" id="PF17919"/>
    </source>
</evidence>
<dbReference type="FunFam" id="3.10.20.370:FF:000001">
    <property type="entry name" value="Retrovirus-related Pol polyprotein from transposon 17.6-like protein"/>
    <property type="match status" value="1"/>
</dbReference>
<keyword evidence="8" id="KW-1185">Reference proteome</keyword>
<protein>
    <recommendedName>
        <fullName evidence="1">RNA-directed DNA polymerase</fullName>
        <ecNumber evidence="1">2.7.7.49</ecNumber>
    </recommendedName>
</protein>
<name>A0A8X6Y3X4_9ARAC</name>
<dbReference type="OrthoDB" id="8057740at2759"/>
<dbReference type="InterPro" id="IPR041577">
    <property type="entry name" value="RT_RNaseH_2"/>
</dbReference>
<dbReference type="Pfam" id="PF17919">
    <property type="entry name" value="RT_RNaseH_2"/>
    <property type="match status" value="1"/>
</dbReference>
<keyword evidence="2" id="KW-0808">Transferase</keyword>
<keyword evidence="4" id="KW-0378">Hydrolase</keyword>
<dbReference type="SUPFAM" id="SSF56672">
    <property type="entry name" value="DNA/RNA polymerases"/>
    <property type="match status" value="1"/>
</dbReference>
<dbReference type="EC" id="2.7.7.49" evidence="1"/>
<comment type="caution">
    <text evidence="7">The sequence shown here is derived from an EMBL/GenBank/DDBJ whole genome shotgun (WGS) entry which is preliminary data.</text>
</comment>
<evidence type="ECO:0000313" key="7">
    <source>
        <dbReference type="EMBL" id="GFY63930.1"/>
    </source>
</evidence>
<evidence type="ECO:0000256" key="2">
    <source>
        <dbReference type="ARBA" id="ARBA00022695"/>
    </source>
</evidence>
<dbReference type="GO" id="GO:0004519">
    <property type="term" value="F:endonuclease activity"/>
    <property type="evidence" value="ECO:0007669"/>
    <property type="project" value="UniProtKB-KW"/>
</dbReference>
<keyword evidence="5" id="KW-0695">RNA-directed DNA polymerase</keyword>
<dbReference type="InterPro" id="IPR043502">
    <property type="entry name" value="DNA/RNA_pol_sf"/>
</dbReference>
<dbReference type="InterPro" id="IPR043128">
    <property type="entry name" value="Rev_trsase/Diguanyl_cyclase"/>
</dbReference>
<dbReference type="EMBL" id="BMAV01014981">
    <property type="protein sequence ID" value="GFY63930.1"/>
    <property type="molecule type" value="Genomic_DNA"/>
</dbReference>
<proteinExistence type="predicted"/>
<dbReference type="Gene3D" id="3.10.20.370">
    <property type="match status" value="1"/>
</dbReference>
<reference evidence="7" key="1">
    <citation type="submission" date="2020-08" db="EMBL/GenBank/DDBJ databases">
        <title>Multicomponent nature underlies the extraordinary mechanical properties of spider dragline silk.</title>
        <authorList>
            <person name="Kono N."/>
            <person name="Nakamura H."/>
            <person name="Mori M."/>
            <person name="Yoshida Y."/>
            <person name="Ohtoshi R."/>
            <person name="Malay A.D."/>
            <person name="Moran D.A.P."/>
            <person name="Tomita M."/>
            <person name="Numata K."/>
            <person name="Arakawa K."/>
        </authorList>
    </citation>
    <scope>NUCLEOTIDE SEQUENCE</scope>
</reference>
<sequence length="204" mass="23263">MIRYWEKGTECRLTIKPAKCKFAQDSVKYLGHVVGLGKRSPAQLKIQAVLDFPVPRTKTQVRVFLGIAGYYRQYIPMFSSLAAPLTELLKRKSKKGYIDCTSECQESFVQLKKKLSTNPVLYAPDFKRQYILQTDASDTGIGIVLAQRNDRGEEHPILYLSKKFSDAEKVYCTTEKECAAIVYAVKLLNLMDSRNLLFRPTITH</sequence>